<reference evidence="2 3" key="1">
    <citation type="journal article" date="2019" name="Sci. Rep.">
        <title>Orb-weaving spider Araneus ventricosus genome elucidates the spidroin gene catalogue.</title>
        <authorList>
            <person name="Kono N."/>
            <person name="Nakamura H."/>
            <person name="Ohtoshi R."/>
            <person name="Moran D.A.P."/>
            <person name="Shinohara A."/>
            <person name="Yoshida Y."/>
            <person name="Fujiwara M."/>
            <person name="Mori M."/>
            <person name="Tomita M."/>
            <person name="Arakawa K."/>
        </authorList>
    </citation>
    <scope>NUCLEOTIDE SEQUENCE [LARGE SCALE GENOMIC DNA]</scope>
</reference>
<dbReference type="Proteomes" id="UP000499080">
    <property type="component" value="Unassembled WGS sequence"/>
</dbReference>
<feature type="region of interest" description="Disordered" evidence="1">
    <location>
        <begin position="356"/>
        <end position="450"/>
    </location>
</feature>
<proteinExistence type="predicted"/>
<feature type="region of interest" description="Disordered" evidence="1">
    <location>
        <begin position="1"/>
        <end position="34"/>
    </location>
</feature>
<evidence type="ECO:0000256" key="1">
    <source>
        <dbReference type="SAM" id="MobiDB-lite"/>
    </source>
</evidence>
<dbReference type="AlphaFoldDB" id="A0A4Y2BNV4"/>
<name>A0A4Y2BNV4_ARAVE</name>
<feature type="compositionally biased region" description="Basic and acidic residues" evidence="1">
    <location>
        <begin position="207"/>
        <end position="219"/>
    </location>
</feature>
<organism evidence="2 3">
    <name type="scientific">Araneus ventricosus</name>
    <name type="common">Orbweaver spider</name>
    <name type="synonym">Epeira ventricosa</name>
    <dbReference type="NCBI Taxonomy" id="182803"/>
    <lineage>
        <taxon>Eukaryota</taxon>
        <taxon>Metazoa</taxon>
        <taxon>Ecdysozoa</taxon>
        <taxon>Arthropoda</taxon>
        <taxon>Chelicerata</taxon>
        <taxon>Arachnida</taxon>
        <taxon>Araneae</taxon>
        <taxon>Araneomorphae</taxon>
        <taxon>Entelegynae</taxon>
        <taxon>Araneoidea</taxon>
        <taxon>Araneidae</taxon>
        <taxon>Araneus</taxon>
    </lineage>
</organism>
<protein>
    <submittedName>
        <fullName evidence="2">Uncharacterized protein</fullName>
    </submittedName>
</protein>
<dbReference type="EMBL" id="BGPR01000098">
    <property type="protein sequence ID" value="GBL93911.1"/>
    <property type="molecule type" value="Genomic_DNA"/>
</dbReference>
<feature type="compositionally biased region" description="Polar residues" evidence="1">
    <location>
        <begin position="288"/>
        <end position="301"/>
    </location>
</feature>
<comment type="caution">
    <text evidence="2">The sequence shown here is derived from an EMBL/GenBank/DDBJ whole genome shotgun (WGS) entry which is preliminary data.</text>
</comment>
<evidence type="ECO:0000313" key="2">
    <source>
        <dbReference type="EMBL" id="GBL93911.1"/>
    </source>
</evidence>
<dbReference type="OrthoDB" id="6435560at2759"/>
<feature type="region of interest" description="Disordered" evidence="1">
    <location>
        <begin position="288"/>
        <end position="333"/>
    </location>
</feature>
<feature type="compositionally biased region" description="Polar residues" evidence="1">
    <location>
        <begin position="133"/>
        <end position="146"/>
    </location>
</feature>
<feature type="region of interest" description="Disordered" evidence="1">
    <location>
        <begin position="555"/>
        <end position="587"/>
    </location>
</feature>
<feature type="region of interest" description="Disordered" evidence="1">
    <location>
        <begin position="600"/>
        <end position="621"/>
    </location>
</feature>
<accession>A0A4Y2BNV4</accession>
<feature type="compositionally biased region" description="Polar residues" evidence="1">
    <location>
        <begin position="430"/>
        <end position="450"/>
    </location>
</feature>
<feature type="compositionally biased region" description="Polar residues" evidence="1">
    <location>
        <begin position="386"/>
        <end position="414"/>
    </location>
</feature>
<evidence type="ECO:0000313" key="3">
    <source>
        <dbReference type="Proteomes" id="UP000499080"/>
    </source>
</evidence>
<keyword evidence="3" id="KW-1185">Reference proteome</keyword>
<feature type="compositionally biased region" description="Basic and acidic residues" evidence="1">
    <location>
        <begin position="356"/>
        <end position="376"/>
    </location>
</feature>
<feature type="compositionally biased region" description="Basic and acidic residues" evidence="1">
    <location>
        <begin position="161"/>
        <end position="174"/>
    </location>
</feature>
<feature type="compositionally biased region" description="Basic and acidic residues" evidence="1">
    <location>
        <begin position="1"/>
        <end position="20"/>
    </location>
</feature>
<sequence>MTNRQNDRGFTDNPEKEADAKGNVQRSMTKRSPPGSSILLIYTFLATAVTLTVSQKPNDGIQVPNDQNAFITPKPTFERKNSNETDSNIRDLESMAAQIAEFTDRSYKYRDDIPMKNLKEQKAKYAQPFLGTNDKNNSSSSLTGKLNTEGEPQKISHKKKDLSEQENEFKKVEEAENDSLETSPSEHVRTLDRTRKWEQSSSPRNVQDIKTRKGSDAKHRALASSNETKEETRLLGIWKLPPEFIGFQILDDESANVAKPAAIVESRSFITNPKISSVQLNFVVPQGKVTQESNKRSSIIKNKQRRQHSNDESYSSADHSGEGPPSDVYTEADGDLGKFLDEDYKARIEMEAEALIKKNKQENKGGKDSSEDDKQPPHSHKHHKTAYSSNHSPSPQIPQSDNTYHGNSIPSKPYSQEEYVHHDRNKPPQIHSQSANVHNEANKSPQTFSKQKITFPGGTVFFYKGMDGMLYDPALFPGLFESTKTRNSPNMNEGYIQNSPPSSEIYNSPDYETHPLYLDDGYPIEYSNVAQNPSSNFEQQPKLLLVQPITETQAINEKRSRNLRPFSVPGNHQYAQPHSGENLRQPPPVYKKHYREALKVSDEQYQEPPPTNYEHRGRDLPVRDEYRKYQTNGNGHHSTTPYQQRQPNFREQEQHQFNSDSSEEDCSPEEKDLDQTSDLDEDHLPVAPVPHAKLNINNPIPVNAPQRPHENDNLQPFNGNPDNQNRYLPQEPITEQKNINPPIMTSGHPYSPQGPNSEEEH</sequence>
<feature type="compositionally biased region" description="Basic and acidic residues" evidence="1">
    <location>
        <begin position="76"/>
        <end position="86"/>
    </location>
</feature>
<feature type="compositionally biased region" description="Polar residues" evidence="1">
    <location>
        <begin position="713"/>
        <end position="739"/>
    </location>
</feature>
<feature type="region of interest" description="Disordered" evidence="1">
    <location>
        <begin position="56"/>
        <end position="86"/>
    </location>
</feature>
<feature type="region of interest" description="Disordered" evidence="1">
    <location>
        <begin position="127"/>
        <end position="231"/>
    </location>
</feature>
<gene>
    <name evidence="2" type="ORF">AVEN_76651_1</name>
</gene>
<feature type="non-terminal residue" evidence="2">
    <location>
        <position position="761"/>
    </location>
</feature>
<feature type="region of interest" description="Disordered" evidence="1">
    <location>
        <begin position="651"/>
        <end position="761"/>
    </location>
</feature>
<feature type="compositionally biased region" description="Basic and acidic residues" evidence="1">
    <location>
        <begin position="184"/>
        <end position="198"/>
    </location>
</feature>